<keyword evidence="5 7" id="KW-0687">Ribonucleoprotein</keyword>
<name>A0A0H4TQA2_9BACT</name>
<dbReference type="Gene3D" id="3.30.70.330">
    <property type="match status" value="1"/>
</dbReference>
<evidence type="ECO:0000256" key="7">
    <source>
        <dbReference type="RuleBase" id="RU003934"/>
    </source>
</evidence>
<dbReference type="InterPro" id="IPR012678">
    <property type="entry name" value="Ribosomal_uL23/eL15/eS24_sf"/>
</dbReference>
<dbReference type="GO" id="GO:0005840">
    <property type="term" value="C:ribosome"/>
    <property type="evidence" value="ECO:0007669"/>
    <property type="project" value="UniProtKB-KW"/>
</dbReference>
<dbReference type="PROSITE" id="PS00050">
    <property type="entry name" value="RIBOSOMAL_L23"/>
    <property type="match status" value="1"/>
</dbReference>
<dbReference type="GO" id="GO:1990904">
    <property type="term" value="C:ribonucleoprotein complex"/>
    <property type="evidence" value="ECO:0007669"/>
    <property type="project" value="UniProtKB-KW"/>
</dbReference>
<sequence length="92" mass="10685">MKFEPVISEKTMGLAKDGKYTFRVEKSWNKFQIARIVEEQFAVHVTSVRTIKVPGEVKKTYTGRKRVILPGKKAIVTLKEKEKIDLFEETKK</sequence>
<keyword evidence="2 8" id="KW-0699">rRNA-binding</keyword>
<keyword evidence="4 7" id="KW-0689">Ribosomal protein</keyword>
<dbReference type="GO" id="GO:0003735">
    <property type="term" value="F:structural constituent of ribosome"/>
    <property type="evidence" value="ECO:0007669"/>
    <property type="project" value="InterPro"/>
</dbReference>
<organism evidence="9">
    <name type="scientific">uncultured Microgenomates bacterium Rifle_16ft_4_minimus_37836</name>
    <dbReference type="NCBI Taxonomy" id="1665115"/>
    <lineage>
        <taxon>Bacteria</taxon>
        <taxon>Candidatus Microgenomatota</taxon>
        <taxon>environmental samples</taxon>
    </lineage>
</organism>
<evidence type="ECO:0000256" key="1">
    <source>
        <dbReference type="ARBA" id="ARBA00006700"/>
    </source>
</evidence>
<dbReference type="InterPro" id="IPR013025">
    <property type="entry name" value="Ribosomal_uL23-like"/>
</dbReference>
<comment type="similarity">
    <text evidence="1 7">Belongs to the universal ribosomal protein uL23 family.</text>
</comment>
<evidence type="ECO:0000256" key="5">
    <source>
        <dbReference type="ARBA" id="ARBA00023274"/>
    </source>
</evidence>
<dbReference type="InterPro" id="IPR001014">
    <property type="entry name" value="Ribosomal_uL23_CS"/>
</dbReference>
<evidence type="ECO:0000313" key="9">
    <source>
        <dbReference type="EMBL" id="AKQ02949.1"/>
    </source>
</evidence>
<dbReference type="AlphaFoldDB" id="A0A0H4TQA2"/>
<dbReference type="InterPro" id="IPR012677">
    <property type="entry name" value="Nucleotide-bd_a/b_plait_sf"/>
</dbReference>
<evidence type="ECO:0000256" key="6">
    <source>
        <dbReference type="ARBA" id="ARBA00035481"/>
    </source>
</evidence>
<reference evidence="9" key="1">
    <citation type="journal article" date="2015" name="ISME J.">
        <title>Aquifer environment selects for microbial species cohorts in sediment and groundwater.</title>
        <authorList>
            <person name="Hug L.A."/>
            <person name="Thomas B.C."/>
            <person name="Brown C.T."/>
            <person name="Frischkorn K.R."/>
            <person name="Williams K.H."/>
            <person name="Tringe S.G."/>
            <person name="Banfield J.F."/>
        </authorList>
    </citation>
    <scope>NUCLEOTIDE SEQUENCE</scope>
</reference>
<accession>A0A0H4TQA2</accession>
<protein>
    <recommendedName>
        <fullName evidence="6 8">50S ribosomal protein L23</fullName>
    </recommendedName>
</protein>
<proteinExistence type="inferred from homology"/>
<dbReference type="SUPFAM" id="SSF54189">
    <property type="entry name" value="Ribosomal proteins S24e, L23 and L15e"/>
    <property type="match status" value="1"/>
</dbReference>
<evidence type="ECO:0000256" key="3">
    <source>
        <dbReference type="ARBA" id="ARBA00022884"/>
    </source>
</evidence>
<evidence type="ECO:0000256" key="8">
    <source>
        <dbReference type="RuleBase" id="RU003935"/>
    </source>
</evidence>
<evidence type="ECO:0000256" key="4">
    <source>
        <dbReference type="ARBA" id="ARBA00022980"/>
    </source>
</evidence>
<dbReference type="GO" id="GO:0006412">
    <property type="term" value="P:translation"/>
    <property type="evidence" value="ECO:0007669"/>
    <property type="project" value="InterPro"/>
</dbReference>
<keyword evidence="3 8" id="KW-0694">RNA-binding</keyword>
<dbReference type="Pfam" id="PF00276">
    <property type="entry name" value="Ribosomal_L23"/>
    <property type="match status" value="1"/>
</dbReference>
<dbReference type="GO" id="GO:0019843">
    <property type="term" value="F:rRNA binding"/>
    <property type="evidence" value="ECO:0007669"/>
    <property type="project" value="UniProtKB-KW"/>
</dbReference>
<evidence type="ECO:0000256" key="2">
    <source>
        <dbReference type="ARBA" id="ARBA00022730"/>
    </source>
</evidence>
<dbReference type="EMBL" id="KT007005">
    <property type="protein sequence ID" value="AKQ02949.1"/>
    <property type="molecule type" value="Genomic_DNA"/>
</dbReference>